<keyword evidence="5" id="KW-0067">ATP-binding</keyword>
<dbReference type="AlphaFoldDB" id="A0A915SST1"/>
<evidence type="ECO:0000256" key="1">
    <source>
        <dbReference type="ARBA" id="ARBA00004413"/>
    </source>
</evidence>
<evidence type="ECO:0000256" key="2">
    <source>
        <dbReference type="ARBA" id="ARBA00022448"/>
    </source>
</evidence>
<dbReference type="GO" id="GO:0043215">
    <property type="term" value="P:daunorubicin transport"/>
    <property type="evidence" value="ECO:0007669"/>
    <property type="project" value="InterPro"/>
</dbReference>
<evidence type="ECO:0000259" key="9">
    <source>
        <dbReference type="PROSITE" id="PS50893"/>
    </source>
</evidence>
<dbReference type="RefSeq" id="WP_258392908.1">
    <property type="nucleotide sequence ID" value="NZ_AP019769.1"/>
</dbReference>
<dbReference type="InterPro" id="IPR017871">
    <property type="entry name" value="ABC_transporter-like_CS"/>
</dbReference>
<evidence type="ECO:0000256" key="7">
    <source>
        <dbReference type="ARBA" id="ARBA00023136"/>
    </source>
</evidence>
<evidence type="ECO:0000313" key="11">
    <source>
        <dbReference type="Proteomes" id="UP001055553"/>
    </source>
</evidence>
<dbReference type="PANTHER" id="PTHR43582">
    <property type="entry name" value="LINEARMYCIN RESISTANCE ATP-BINDING PROTEIN LNRL"/>
    <property type="match status" value="1"/>
</dbReference>
<keyword evidence="7" id="KW-0472">Membrane</keyword>
<evidence type="ECO:0000256" key="3">
    <source>
        <dbReference type="ARBA" id="ARBA00022475"/>
    </source>
</evidence>
<gene>
    <name evidence="10" type="ORF">MJ1_0429</name>
</gene>
<dbReference type="InterPro" id="IPR003439">
    <property type="entry name" value="ABC_transporter-like_ATP-bd"/>
</dbReference>
<evidence type="ECO:0000256" key="6">
    <source>
        <dbReference type="ARBA" id="ARBA00022967"/>
    </source>
</evidence>
<keyword evidence="2" id="KW-0813">Transport</keyword>
<dbReference type="InterPro" id="IPR025302">
    <property type="entry name" value="DrrA1/2-like_C"/>
</dbReference>
<keyword evidence="3" id="KW-1003">Cell membrane</keyword>
<dbReference type="PROSITE" id="PS50893">
    <property type="entry name" value="ABC_TRANSPORTER_2"/>
    <property type="match status" value="1"/>
</dbReference>
<keyword evidence="11" id="KW-1185">Reference proteome</keyword>
<dbReference type="EMBL" id="AP019769">
    <property type="protein sequence ID" value="BBL45591.1"/>
    <property type="molecule type" value="Genomic_DNA"/>
</dbReference>
<dbReference type="GO" id="GO:1900753">
    <property type="term" value="P:doxorubicin transport"/>
    <property type="evidence" value="ECO:0007669"/>
    <property type="project" value="InterPro"/>
</dbReference>
<accession>A0A915SST1</accession>
<comment type="similarity">
    <text evidence="8">Belongs to the ABC transporter superfamily. Drug exporter-1 (DrugE1) (TC 3.A.1.105) family.</text>
</comment>
<dbReference type="InterPro" id="IPR027417">
    <property type="entry name" value="P-loop_NTPase"/>
</dbReference>
<dbReference type="GeneID" id="74568375"/>
<dbReference type="PANTHER" id="PTHR43582:SF2">
    <property type="entry name" value="LINEARMYCIN RESISTANCE ATP-BINDING PROTEIN LNRL"/>
    <property type="match status" value="1"/>
</dbReference>
<keyword evidence="6" id="KW-1278">Translocase</keyword>
<dbReference type="SUPFAM" id="SSF52540">
    <property type="entry name" value="P-loop containing nucleoside triphosphate hydrolases"/>
    <property type="match status" value="1"/>
</dbReference>
<dbReference type="GO" id="GO:0005886">
    <property type="term" value="C:plasma membrane"/>
    <property type="evidence" value="ECO:0007669"/>
    <property type="project" value="UniProtKB-SubCell"/>
</dbReference>
<sequence length="305" mass="35278">MDYAIEVNNIVKKYNNFYALNNISFNVKKGEIFGLLGPNGAGKTTLISILSTLVKPTSGTAIINNYDIIKDQKEVRKSIGIVFQDSSSDNRLTVKENLYLGASLYNMPKNKREERINEVLKFLELDSYKDKIVRYLSGGMKRKVEIARALLSNPKILFLDEPTTGLDPDIRYLLWDYIKRLVKDYNITIFITTHYMEEAEELCDRIAIMDKGEIKVIGEPDNLKKKLEGDIVILETKNNIDINSEYIKEIRRSDNKYIITVKDSEKFLIELFNYIKNNNINIDSINIRKATLAEVFLYYTGRELR</sequence>
<dbReference type="Gene3D" id="3.40.50.300">
    <property type="entry name" value="P-loop containing nucleotide triphosphate hydrolases"/>
    <property type="match status" value="1"/>
</dbReference>
<proteinExistence type="inferred from homology"/>
<evidence type="ECO:0000256" key="5">
    <source>
        <dbReference type="ARBA" id="ARBA00022840"/>
    </source>
</evidence>
<name>A0A915SST1_9ARCH</name>
<evidence type="ECO:0000313" key="10">
    <source>
        <dbReference type="EMBL" id="BBL45591.1"/>
    </source>
</evidence>
<dbReference type="KEGG" id="naer:MJ1_0429"/>
<dbReference type="NCBIfam" id="TIGR01188">
    <property type="entry name" value="drrA"/>
    <property type="match status" value="1"/>
</dbReference>
<dbReference type="SMART" id="SM00382">
    <property type="entry name" value="AAA"/>
    <property type="match status" value="1"/>
</dbReference>
<evidence type="ECO:0000256" key="8">
    <source>
        <dbReference type="ARBA" id="ARBA00049985"/>
    </source>
</evidence>
<dbReference type="PROSITE" id="PS00211">
    <property type="entry name" value="ABC_TRANSPORTER_1"/>
    <property type="match status" value="1"/>
</dbReference>
<protein>
    <submittedName>
        <fullName evidence="10">ABC transporter</fullName>
    </submittedName>
</protein>
<organism evidence="10 11">
    <name type="scientific">Nanobdella aerobiophila</name>
    <dbReference type="NCBI Taxonomy" id="2586965"/>
    <lineage>
        <taxon>Archaea</taxon>
        <taxon>Nanobdellota</taxon>
        <taxon>Nanobdellia</taxon>
        <taxon>Nanobdellales</taxon>
        <taxon>Nanobdellaceae</taxon>
        <taxon>Nanobdella</taxon>
    </lineage>
</organism>
<dbReference type="Pfam" id="PF00005">
    <property type="entry name" value="ABC_tran"/>
    <property type="match status" value="1"/>
</dbReference>
<dbReference type="InterPro" id="IPR003593">
    <property type="entry name" value="AAA+_ATPase"/>
</dbReference>
<evidence type="ECO:0000256" key="4">
    <source>
        <dbReference type="ARBA" id="ARBA00022741"/>
    </source>
</evidence>
<dbReference type="InterPro" id="IPR005894">
    <property type="entry name" value="DrrA"/>
</dbReference>
<dbReference type="FunFam" id="3.40.50.300:FF:000589">
    <property type="entry name" value="ABC transporter, ATP-binding subunit"/>
    <property type="match status" value="1"/>
</dbReference>
<dbReference type="GO" id="GO:0005524">
    <property type="term" value="F:ATP binding"/>
    <property type="evidence" value="ECO:0007669"/>
    <property type="project" value="UniProtKB-KW"/>
</dbReference>
<comment type="subcellular location">
    <subcellularLocation>
        <location evidence="1">Cell membrane</location>
        <topology evidence="1">Peripheral membrane protein</topology>
        <orientation evidence="1">Cytoplasmic side</orientation>
    </subcellularLocation>
</comment>
<keyword evidence="4" id="KW-0547">Nucleotide-binding</keyword>
<dbReference type="Proteomes" id="UP001055553">
    <property type="component" value="Chromosome"/>
</dbReference>
<feature type="domain" description="ABC transporter" evidence="9">
    <location>
        <begin position="5"/>
        <end position="236"/>
    </location>
</feature>
<reference evidence="11" key="1">
    <citation type="journal article" date="2022" name="Int. J. Syst. Evol. Microbiol.">
        <title>Nanobdella aerobiophila gen. nov., sp. nov., a thermoacidophilic, obligate ectosymbiotic archaeon, and proposal of Nanobdellaceae fam. nov., Nanobdellales ord. nov. and Nanobdellia class. nov.</title>
        <authorList>
            <person name="Kato S."/>
            <person name="Ogasawara A."/>
            <person name="Itoh T."/>
            <person name="Sakai H.D."/>
            <person name="Shimizu M."/>
            <person name="Yuki M."/>
            <person name="Kaneko M."/>
            <person name="Takashina T."/>
            <person name="Ohkuma M."/>
        </authorList>
    </citation>
    <scope>NUCLEOTIDE SEQUENCE [LARGE SCALE GENOMIC DNA]</scope>
    <source>
        <strain evidence="11">MJ1</strain>
    </source>
</reference>
<dbReference type="Pfam" id="PF13732">
    <property type="entry name" value="DrrA1-3_C"/>
    <property type="match status" value="1"/>
</dbReference>
<dbReference type="GO" id="GO:0016887">
    <property type="term" value="F:ATP hydrolysis activity"/>
    <property type="evidence" value="ECO:0007669"/>
    <property type="project" value="InterPro"/>
</dbReference>